<dbReference type="PaxDb" id="121845-A0A3Q0JIQ0"/>
<evidence type="ECO:0000313" key="3">
    <source>
        <dbReference type="RefSeq" id="XP_026686630.1"/>
    </source>
</evidence>
<protein>
    <submittedName>
        <fullName evidence="3">Uncharacterized protein LOC113471583</fullName>
    </submittedName>
</protein>
<evidence type="ECO:0000256" key="1">
    <source>
        <dbReference type="SAM" id="MobiDB-lite"/>
    </source>
</evidence>
<evidence type="ECO:0000313" key="2">
    <source>
        <dbReference type="Proteomes" id="UP000079169"/>
    </source>
</evidence>
<reference evidence="3" key="1">
    <citation type="submission" date="2025-08" db="UniProtKB">
        <authorList>
            <consortium name="RefSeq"/>
        </authorList>
    </citation>
    <scope>IDENTIFICATION</scope>
</reference>
<accession>A0A3Q0JIQ0</accession>
<proteinExistence type="predicted"/>
<dbReference type="AlphaFoldDB" id="A0A3Q0JIQ0"/>
<dbReference type="GeneID" id="113471583"/>
<keyword evidence="2" id="KW-1185">Reference proteome</keyword>
<gene>
    <name evidence="3" type="primary">LOC113471583</name>
</gene>
<dbReference type="RefSeq" id="XP_026686630.1">
    <property type="nucleotide sequence ID" value="XM_026830829.1"/>
</dbReference>
<name>A0A3Q0JIQ0_DIACI</name>
<feature type="compositionally biased region" description="Low complexity" evidence="1">
    <location>
        <begin position="134"/>
        <end position="156"/>
    </location>
</feature>
<dbReference type="Proteomes" id="UP000079169">
    <property type="component" value="Unplaced"/>
</dbReference>
<dbReference type="KEGG" id="dci:113471583"/>
<feature type="compositionally biased region" description="Polar residues" evidence="1">
    <location>
        <begin position="102"/>
        <end position="114"/>
    </location>
</feature>
<feature type="region of interest" description="Disordered" evidence="1">
    <location>
        <begin position="102"/>
        <end position="156"/>
    </location>
</feature>
<organism evidence="2 3">
    <name type="scientific">Diaphorina citri</name>
    <name type="common">Asian citrus psyllid</name>
    <dbReference type="NCBI Taxonomy" id="121845"/>
    <lineage>
        <taxon>Eukaryota</taxon>
        <taxon>Metazoa</taxon>
        <taxon>Ecdysozoa</taxon>
        <taxon>Arthropoda</taxon>
        <taxon>Hexapoda</taxon>
        <taxon>Insecta</taxon>
        <taxon>Pterygota</taxon>
        <taxon>Neoptera</taxon>
        <taxon>Paraneoptera</taxon>
        <taxon>Hemiptera</taxon>
        <taxon>Sternorrhyncha</taxon>
        <taxon>Psylloidea</taxon>
        <taxon>Psyllidae</taxon>
        <taxon>Diaphorininae</taxon>
        <taxon>Diaphorina</taxon>
    </lineage>
</organism>
<sequence>MSNARSDRPTDLGLKLFPPHTFRRYDRPRSVSSRSVRRSERDWRAQVLSKCHLTIKLETQVWRLFGRSPQAFSEKVYFSLFTYFASSHFADSIASSIGRLRSTTQSSPQNTSLSRVEATSPHFASTPLDRATMNSSVETTESTDVTSSNTPLSESTTVVTSSEKTVSCFVLGK</sequence>